<name>A0ABR4IPC2_9EURO</name>
<evidence type="ECO:0000256" key="5">
    <source>
        <dbReference type="SAM" id="MobiDB-lite"/>
    </source>
</evidence>
<dbReference type="Proteomes" id="UP001610335">
    <property type="component" value="Unassembled WGS sequence"/>
</dbReference>
<dbReference type="CDD" id="cd00067">
    <property type="entry name" value="GAL4"/>
    <property type="match status" value="1"/>
</dbReference>
<feature type="region of interest" description="Disordered" evidence="5">
    <location>
        <begin position="1"/>
        <end position="43"/>
    </location>
</feature>
<organism evidence="6 7">
    <name type="scientific">Aspergillus cavernicola</name>
    <dbReference type="NCBI Taxonomy" id="176166"/>
    <lineage>
        <taxon>Eukaryota</taxon>
        <taxon>Fungi</taxon>
        <taxon>Dikarya</taxon>
        <taxon>Ascomycota</taxon>
        <taxon>Pezizomycotina</taxon>
        <taxon>Eurotiomycetes</taxon>
        <taxon>Eurotiomycetidae</taxon>
        <taxon>Eurotiales</taxon>
        <taxon>Aspergillaceae</taxon>
        <taxon>Aspergillus</taxon>
        <taxon>Aspergillus subgen. Nidulantes</taxon>
    </lineage>
</organism>
<evidence type="ECO:0000313" key="7">
    <source>
        <dbReference type="Proteomes" id="UP001610335"/>
    </source>
</evidence>
<gene>
    <name evidence="6" type="ORF">BDW59DRAFT_170798</name>
</gene>
<dbReference type="Pfam" id="PF11951">
    <property type="entry name" value="Fungal_trans_2"/>
    <property type="match status" value="1"/>
</dbReference>
<protein>
    <recommendedName>
        <fullName evidence="8">Zn(2)-C6 fungal-type domain-containing protein</fullName>
    </recommendedName>
</protein>
<dbReference type="PANTHER" id="PTHR37534">
    <property type="entry name" value="TRANSCRIPTIONAL ACTIVATOR PROTEIN UGA3"/>
    <property type="match status" value="1"/>
</dbReference>
<comment type="subcellular location">
    <subcellularLocation>
        <location evidence="1">Nucleus</location>
    </subcellularLocation>
</comment>
<keyword evidence="2" id="KW-0805">Transcription regulation</keyword>
<evidence type="ECO:0000256" key="4">
    <source>
        <dbReference type="ARBA" id="ARBA00023242"/>
    </source>
</evidence>
<comment type="caution">
    <text evidence="6">The sequence shown here is derived from an EMBL/GenBank/DDBJ whole genome shotgun (WGS) entry which is preliminary data.</text>
</comment>
<keyword evidence="4" id="KW-0539">Nucleus</keyword>
<sequence length="680" mass="76267">MTILGPEMSTRRGQPSRKRPLRLPTIAPKDDVTPLNPAGSAATPTVRATIIQPRLRFPPRSRTGFKCDELHPQCNQCARLGHVCDYQPRLCFRDDTRRVMERMPDVKTKGNAVWDPTKMSLQSEHLLTSDPIPCDLLPAFSTLTSDEDREKKAQGSVPGTYHVVVVPESFARLPEYTEDSIEAIPSNPFSSPLSGYSSYDPMDEVTASDDGNVVILNRFRDSRKQVYPSRRSYTQSPESDLGSASVSSAFMYTSLHDITEDQISENADIEAYDMALLDQFQNVVWMQLIPGGHGYLDANVFEQEASNFPPLLHVMMALSALSLVRQGNTHYMDALQYYDQALPSLQSSLQNCEDVLSDGLFLTHFLLLVYQVTFAKPSNGSNLWSHHMSRLLQLSLLRHSVTGRERYPVCTWLICHVDLYALLSGAGTGEYVKTAIESHLLPEIESLLCQVGPEGSSVLYTEEYGTLFLIMRLYRQGFLLAARLGLLAAQLRRSKVPHIEFLDRELDDLRGAFRRLWTSHEIRFLVENQSNLPKKSQHSLQQLSILFHTSLLFSYTSLWHGQSFHIGTEVDKEIQHHIQVILQISERMITQGRHSGPLFLAFPLFLSGAVTSSSGIKLLALELLANLGETELGYDTATTSSMLQIVCETKAQHPRGGGYLQDIDWMGVMANQGLKLVNYG</sequence>
<dbReference type="PANTHER" id="PTHR37534:SF49">
    <property type="entry name" value="LYSINE BIOSYNTHESIS REGULATORY PROTEIN LYS14"/>
    <property type="match status" value="1"/>
</dbReference>
<proteinExistence type="predicted"/>
<evidence type="ECO:0000256" key="3">
    <source>
        <dbReference type="ARBA" id="ARBA00023163"/>
    </source>
</evidence>
<evidence type="ECO:0000313" key="6">
    <source>
        <dbReference type="EMBL" id="KAL2828658.1"/>
    </source>
</evidence>
<keyword evidence="7" id="KW-1185">Reference proteome</keyword>
<dbReference type="InterPro" id="IPR021858">
    <property type="entry name" value="Fun_TF"/>
</dbReference>
<accession>A0ABR4IPC2</accession>
<evidence type="ECO:0008006" key="8">
    <source>
        <dbReference type="Google" id="ProtNLM"/>
    </source>
</evidence>
<reference evidence="6 7" key="1">
    <citation type="submission" date="2024-07" db="EMBL/GenBank/DDBJ databases">
        <title>Section-level genome sequencing and comparative genomics of Aspergillus sections Usti and Cavernicolus.</title>
        <authorList>
            <consortium name="Lawrence Berkeley National Laboratory"/>
            <person name="Nybo J.L."/>
            <person name="Vesth T.C."/>
            <person name="Theobald S."/>
            <person name="Frisvad J.C."/>
            <person name="Larsen T.O."/>
            <person name="Kjaerboelling I."/>
            <person name="Rothschild-Mancinelli K."/>
            <person name="Lyhne E.K."/>
            <person name="Kogle M.E."/>
            <person name="Barry K."/>
            <person name="Clum A."/>
            <person name="Na H."/>
            <person name="Ledsgaard L."/>
            <person name="Lin J."/>
            <person name="Lipzen A."/>
            <person name="Kuo A."/>
            <person name="Riley R."/>
            <person name="Mondo S."/>
            <person name="LaButti K."/>
            <person name="Haridas S."/>
            <person name="Pangalinan J."/>
            <person name="Salamov A.A."/>
            <person name="Simmons B.A."/>
            <person name="Magnuson J.K."/>
            <person name="Chen J."/>
            <person name="Drula E."/>
            <person name="Henrissat B."/>
            <person name="Wiebenga A."/>
            <person name="Lubbers R.J."/>
            <person name="Gomes A.C."/>
            <person name="Makela M.R."/>
            <person name="Stajich J."/>
            <person name="Grigoriev I.V."/>
            <person name="Mortensen U.H."/>
            <person name="De vries R.P."/>
            <person name="Baker S.E."/>
            <person name="Andersen M.R."/>
        </authorList>
    </citation>
    <scope>NUCLEOTIDE SEQUENCE [LARGE SCALE GENOMIC DNA]</scope>
    <source>
        <strain evidence="6 7">CBS 600.67</strain>
    </source>
</reference>
<dbReference type="InterPro" id="IPR001138">
    <property type="entry name" value="Zn2Cys6_DnaBD"/>
</dbReference>
<keyword evidence="3" id="KW-0804">Transcription</keyword>
<dbReference type="EMBL" id="JBFXLS010000019">
    <property type="protein sequence ID" value="KAL2828658.1"/>
    <property type="molecule type" value="Genomic_DNA"/>
</dbReference>
<evidence type="ECO:0000256" key="2">
    <source>
        <dbReference type="ARBA" id="ARBA00023015"/>
    </source>
</evidence>
<evidence type="ECO:0000256" key="1">
    <source>
        <dbReference type="ARBA" id="ARBA00004123"/>
    </source>
</evidence>